<keyword evidence="3 5" id="KW-0560">Oxidoreductase</keyword>
<proteinExistence type="inferred from homology"/>
<evidence type="ECO:0000256" key="3">
    <source>
        <dbReference type="ARBA" id="ARBA00023002"/>
    </source>
</evidence>
<comment type="similarity">
    <text evidence="1 5">Belongs to the iron/ascorbate-dependent oxidoreductase family.</text>
</comment>
<sequence>MATTTMTAAPASETYKLELMSAYGSVFRDVLRTAPRDCEASEVPTIDLSNVRGTAQERRALAKAVQEAAENTGFFYIKNHGIPQAHIDAAFKQSQTFFSQPTEKKAEVSHKQSKFYNGWNEKGETNIAPTESRDRREGFSFRYDPKYDPETKDLGAIPEDVKAWLRCEDFVWDRTTDLPNFKDDMIAYWQSCLTLARSMIRIFALALDAPEDYFDDVVTYPGSDSVVNYYPKNTDPHDATIDVGLGSHTDLQCFTLLWQDQVGGLQVLNKDGQWIKVPPVPGTFVVNIGDFLMRLSNDRFQSTVHRVFNYATEDRYSMPFFFGFNFNEKCEVLPSCASEENPPKYEPISCGEWCRLRFEKTYRKA</sequence>
<dbReference type="InterPro" id="IPR026992">
    <property type="entry name" value="DIOX_N"/>
</dbReference>
<gene>
    <name evidence="7" type="ORF">B0J13DRAFT_554771</name>
</gene>
<evidence type="ECO:0000256" key="5">
    <source>
        <dbReference type="RuleBase" id="RU003682"/>
    </source>
</evidence>
<reference evidence="7" key="1">
    <citation type="journal article" date="2021" name="Nat. Commun.">
        <title>Genetic determinants of endophytism in the Arabidopsis root mycobiome.</title>
        <authorList>
            <person name="Mesny F."/>
            <person name="Miyauchi S."/>
            <person name="Thiergart T."/>
            <person name="Pickel B."/>
            <person name="Atanasova L."/>
            <person name="Karlsson M."/>
            <person name="Huettel B."/>
            <person name="Barry K.W."/>
            <person name="Haridas S."/>
            <person name="Chen C."/>
            <person name="Bauer D."/>
            <person name="Andreopoulos W."/>
            <person name="Pangilinan J."/>
            <person name="LaButti K."/>
            <person name="Riley R."/>
            <person name="Lipzen A."/>
            <person name="Clum A."/>
            <person name="Drula E."/>
            <person name="Henrissat B."/>
            <person name="Kohler A."/>
            <person name="Grigoriev I.V."/>
            <person name="Martin F.M."/>
            <person name="Hacquard S."/>
        </authorList>
    </citation>
    <scope>NUCLEOTIDE SEQUENCE</scope>
    <source>
        <strain evidence="7">MPI-CAGE-AT-0021</strain>
    </source>
</reference>
<organism evidence="7 8">
    <name type="scientific">Dactylonectria estremocensis</name>
    <dbReference type="NCBI Taxonomy" id="1079267"/>
    <lineage>
        <taxon>Eukaryota</taxon>
        <taxon>Fungi</taxon>
        <taxon>Dikarya</taxon>
        <taxon>Ascomycota</taxon>
        <taxon>Pezizomycotina</taxon>
        <taxon>Sordariomycetes</taxon>
        <taxon>Hypocreomycetidae</taxon>
        <taxon>Hypocreales</taxon>
        <taxon>Nectriaceae</taxon>
        <taxon>Dactylonectria</taxon>
    </lineage>
</organism>
<keyword evidence="4 5" id="KW-0408">Iron</keyword>
<evidence type="ECO:0000256" key="1">
    <source>
        <dbReference type="ARBA" id="ARBA00008056"/>
    </source>
</evidence>
<evidence type="ECO:0000256" key="2">
    <source>
        <dbReference type="ARBA" id="ARBA00022723"/>
    </source>
</evidence>
<dbReference type="GO" id="GO:0046872">
    <property type="term" value="F:metal ion binding"/>
    <property type="evidence" value="ECO:0007669"/>
    <property type="project" value="UniProtKB-KW"/>
</dbReference>
<protein>
    <submittedName>
        <fullName evidence="7">2OG-Fe(II) oxygenase superfamily protein</fullName>
    </submittedName>
</protein>
<comment type="caution">
    <text evidence="7">The sequence shown here is derived from an EMBL/GenBank/DDBJ whole genome shotgun (WGS) entry which is preliminary data.</text>
</comment>
<feature type="domain" description="Fe2OG dioxygenase" evidence="6">
    <location>
        <begin position="217"/>
        <end position="324"/>
    </location>
</feature>
<keyword evidence="8" id="KW-1185">Reference proteome</keyword>
<dbReference type="SUPFAM" id="SSF51197">
    <property type="entry name" value="Clavaminate synthase-like"/>
    <property type="match status" value="1"/>
</dbReference>
<dbReference type="PANTHER" id="PTHR10209:SF881">
    <property type="entry name" value="FI07970P-RELATED"/>
    <property type="match status" value="1"/>
</dbReference>
<evidence type="ECO:0000256" key="4">
    <source>
        <dbReference type="ARBA" id="ARBA00023004"/>
    </source>
</evidence>
<dbReference type="Pfam" id="PF14226">
    <property type="entry name" value="DIOX_N"/>
    <property type="match status" value="1"/>
</dbReference>
<dbReference type="PRINTS" id="PR00682">
    <property type="entry name" value="IPNSYNTHASE"/>
</dbReference>
<dbReference type="GO" id="GO:0016491">
    <property type="term" value="F:oxidoreductase activity"/>
    <property type="evidence" value="ECO:0007669"/>
    <property type="project" value="UniProtKB-KW"/>
</dbReference>
<dbReference type="PROSITE" id="PS51471">
    <property type="entry name" value="FE2OG_OXY"/>
    <property type="match status" value="1"/>
</dbReference>
<dbReference type="GO" id="GO:0044283">
    <property type="term" value="P:small molecule biosynthetic process"/>
    <property type="evidence" value="ECO:0007669"/>
    <property type="project" value="UniProtKB-ARBA"/>
</dbReference>
<dbReference type="EMBL" id="JAGMUU010000010">
    <property type="protein sequence ID" value="KAH7144156.1"/>
    <property type="molecule type" value="Genomic_DNA"/>
</dbReference>
<name>A0A9P9ETP5_9HYPO</name>
<keyword evidence="2 5" id="KW-0479">Metal-binding</keyword>
<evidence type="ECO:0000313" key="8">
    <source>
        <dbReference type="Proteomes" id="UP000717696"/>
    </source>
</evidence>
<dbReference type="Gene3D" id="2.60.120.330">
    <property type="entry name" value="B-lactam Antibiotic, Isopenicillin N Synthase, Chain"/>
    <property type="match status" value="1"/>
</dbReference>
<dbReference type="InterPro" id="IPR005123">
    <property type="entry name" value="Oxoglu/Fe-dep_dioxygenase_dom"/>
</dbReference>
<dbReference type="AlphaFoldDB" id="A0A9P9ETP5"/>
<evidence type="ECO:0000313" key="7">
    <source>
        <dbReference type="EMBL" id="KAH7144156.1"/>
    </source>
</evidence>
<dbReference type="OrthoDB" id="288590at2759"/>
<dbReference type="Proteomes" id="UP000717696">
    <property type="component" value="Unassembled WGS sequence"/>
</dbReference>
<dbReference type="InterPro" id="IPR027443">
    <property type="entry name" value="IPNS-like_sf"/>
</dbReference>
<evidence type="ECO:0000259" key="6">
    <source>
        <dbReference type="PROSITE" id="PS51471"/>
    </source>
</evidence>
<accession>A0A9P9ETP5</accession>
<dbReference type="InterPro" id="IPR044861">
    <property type="entry name" value="IPNS-like_FE2OG_OXY"/>
</dbReference>
<dbReference type="Pfam" id="PF03171">
    <property type="entry name" value="2OG-FeII_Oxy"/>
    <property type="match status" value="1"/>
</dbReference>
<dbReference type="PANTHER" id="PTHR10209">
    <property type="entry name" value="OXIDOREDUCTASE, 2OG-FE II OXYGENASE FAMILY PROTEIN"/>
    <property type="match status" value="1"/>
</dbReference>